<gene>
    <name evidence="1" type="ORF">Catovirus_1_965</name>
</gene>
<name>A0A1V0SB26_9VIRU</name>
<accession>A0A1V0SB26</accession>
<organism evidence="1">
    <name type="scientific">Catovirus CTV1</name>
    <dbReference type="NCBI Taxonomy" id="1977631"/>
    <lineage>
        <taxon>Viruses</taxon>
        <taxon>Varidnaviria</taxon>
        <taxon>Bamfordvirae</taxon>
        <taxon>Nucleocytoviricota</taxon>
        <taxon>Megaviricetes</taxon>
        <taxon>Imitervirales</taxon>
        <taxon>Mimiviridae</taxon>
        <taxon>Klosneuvirinae</taxon>
        <taxon>Catovirus</taxon>
    </lineage>
</organism>
<proteinExistence type="predicted"/>
<reference evidence="1" key="1">
    <citation type="journal article" date="2017" name="Science">
        <title>Giant viruses with an expanded complement of translation system components.</title>
        <authorList>
            <person name="Schulz F."/>
            <person name="Yutin N."/>
            <person name="Ivanova N.N."/>
            <person name="Ortega D.R."/>
            <person name="Lee T.K."/>
            <person name="Vierheilig J."/>
            <person name="Daims H."/>
            <person name="Horn M."/>
            <person name="Wagner M."/>
            <person name="Jensen G.J."/>
            <person name="Kyrpides N.C."/>
            <person name="Koonin E.V."/>
            <person name="Woyke T."/>
        </authorList>
    </citation>
    <scope>NUCLEOTIDE SEQUENCE</scope>
    <source>
        <strain evidence="1">CTV1</strain>
    </source>
</reference>
<sequence>MTLHDNSYNNDWASLIETELNIDDKILKNINNQENKKTIIASAESLPINDILSLDFRTLETVKMIEYQNIIANNLKKFLKQCTNENIESHITKLKWLSNVNDYLSKKLNLPEITTKSSVNNSITRSSYKFCEYSYNCEYNYPKNAKKIRGCYKQHYVYNFLKADVDSIILHLIKAKENNTKINFEQLNICMNTICYVIGKMKEEIENLYSQHKEKYEAYHMERSVNNKKN</sequence>
<dbReference type="EMBL" id="KY684083">
    <property type="protein sequence ID" value="ARF08915.1"/>
    <property type="molecule type" value="Genomic_DNA"/>
</dbReference>
<protein>
    <submittedName>
        <fullName evidence="1">Uncharacterized protein</fullName>
    </submittedName>
</protein>
<evidence type="ECO:0000313" key="1">
    <source>
        <dbReference type="EMBL" id="ARF08915.1"/>
    </source>
</evidence>